<dbReference type="PATRIC" id="fig|1473.5.peg.213"/>
<protein>
    <recommendedName>
        <fullName evidence="3">DUF1433 domain-containing protein</fullName>
    </recommendedName>
</protein>
<keyword evidence="2" id="KW-1185">Reference proteome</keyword>
<accession>A0A0L0QKB3</accession>
<dbReference type="Gene3D" id="3.10.450.130">
    <property type="entry name" value="folded 79 residue fragment of lin0334 like domains"/>
    <property type="match status" value="1"/>
</dbReference>
<comment type="caution">
    <text evidence="1">The sequence shown here is derived from an EMBL/GenBank/DDBJ whole genome shotgun (WGS) entry which is preliminary data.</text>
</comment>
<evidence type="ECO:0000313" key="1">
    <source>
        <dbReference type="EMBL" id="KNE18713.1"/>
    </source>
</evidence>
<name>A0A0L0QKB3_VIRPA</name>
<dbReference type="InterPro" id="IPR009881">
    <property type="entry name" value="DUF1433"/>
</dbReference>
<dbReference type="GeneID" id="66871650"/>
<organism evidence="1 2">
    <name type="scientific">Virgibacillus pantothenticus</name>
    <dbReference type="NCBI Taxonomy" id="1473"/>
    <lineage>
        <taxon>Bacteria</taxon>
        <taxon>Bacillati</taxon>
        <taxon>Bacillota</taxon>
        <taxon>Bacilli</taxon>
        <taxon>Bacillales</taxon>
        <taxon>Bacillaceae</taxon>
        <taxon>Virgibacillus</taxon>
    </lineage>
</organism>
<evidence type="ECO:0008006" key="3">
    <source>
        <dbReference type="Google" id="ProtNLM"/>
    </source>
</evidence>
<gene>
    <name evidence="1" type="ORF">AFK71_08815</name>
</gene>
<evidence type="ECO:0000313" key="2">
    <source>
        <dbReference type="Proteomes" id="UP000036780"/>
    </source>
</evidence>
<dbReference type="EMBL" id="LGTO01000007">
    <property type="protein sequence ID" value="KNE18713.1"/>
    <property type="molecule type" value="Genomic_DNA"/>
</dbReference>
<dbReference type="Pfam" id="PF07252">
    <property type="entry name" value="DUF1433"/>
    <property type="match status" value="1"/>
</dbReference>
<dbReference type="RefSeq" id="WP_050351190.1">
    <property type="nucleotide sequence ID" value="NZ_CP073011.1"/>
</dbReference>
<proteinExistence type="predicted"/>
<dbReference type="AlphaFoldDB" id="A0A0L0QKB3"/>
<sequence length="97" mass="11089">MNSNHEDFDDETIRKAEESVESFLKNNYKDIRTVDFKKGDYSAPMGGMVISGIVNNNKEATFSIDIDYQSNFRVGAISEGNEFPEIKEECKEKTCDY</sequence>
<dbReference type="Proteomes" id="UP000036780">
    <property type="component" value="Unassembled WGS sequence"/>
</dbReference>
<reference evidence="2" key="1">
    <citation type="submission" date="2015-07" db="EMBL/GenBank/DDBJ databases">
        <title>Fjat-10053 dsm26.</title>
        <authorList>
            <person name="Liu B."/>
            <person name="Wang J."/>
            <person name="Zhu Y."/>
            <person name="Liu G."/>
            <person name="Chen Q."/>
            <person name="Chen Z."/>
            <person name="Lan J."/>
            <person name="Che J."/>
            <person name="Ge C."/>
            <person name="Shi H."/>
            <person name="Pan Z."/>
            <person name="Liu X."/>
        </authorList>
    </citation>
    <scope>NUCLEOTIDE SEQUENCE [LARGE SCALE GENOMIC DNA]</scope>
    <source>
        <strain evidence="2">DSM 26</strain>
    </source>
</reference>